<keyword evidence="1" id="KW-0472">Membrane</keyword>
<organism evidence="2 3">
    <name type="scientific">Dictyobacter alpinus</name>
    <dbReference type="NCBI Taxonomy" id="2014873"/>
    <lineage>
        <taxon>Bacteria</taxon>
        <taxon>Bacillati</taxon>
        <taxon>Chloroflexota</taxon>
        <taxon>Ktedonobacteria</taxon>
        <taxon>Ktedonobacterales</taxon>
        <taxon>Dictyobacteraceae</taxon>
        <taxon>Dictyobacter</taxon>
    </lineage>
</organism>
<evidence type="ECO:0000313" key="3">
    <source>
        <dbReference type="Proteomes" id="UP000287171"/>
    </source>
</evidence>
<dbReference type="Proteomes" id="UP000287171">
    <property type="component" value="Unassembled WGS sequence"/>
</dbReference>
<evidence type="ECO:0000313" key="2">
    <source>
        <dbReference type="EMBL" id="GCE30385.1"/>
    </source>
</evidence>
<evidence type="ECO:0000256" key="1">
    <source>
        <dbReference type="SAM" id="Phobius"/>
    </source>
</evidence>
<keyword evidence="1" id="KW-0812">Transmembrane</keyword>
<name>A0A402BG78_9CHLR</name>
<keyword evidence="1" id="KW-1133">Transmembrane helix</keyword>
<dbReference type="EMBL" id="BIFT01000002">
    <property type="protein sequence ID" value="GCE30385.1"/>
    <property type="molecule type" value="Genomic_DNA"/>
</dbReference>
<keyword evidence="3" id="KW-1185">Reference proteome</keyword>
<feature type="transmembrane region" description="Helical" evidence="1">
    <location>
        <begin position="12"/>
        <end position="32"/>
    </location>
</feature>
<protein>
    <submittedName>
        <fullName evidence="2">Uncharacterized protein</fullName>
    </submittedName>
</protein>
<gene>
    <name evidence="2" type="ORF">KDA_58690</name>
</gene>
<comment type="caution">
    <text evidence="2">The sequence shown here is derived from an EMBL/GenBank/DDBJ whole genome shotgun (WGS) entry which is preliminary data.</text>
</comment>
<accession>A0A402BG78</accession>
<proteinExistence type="predicted"/>
<reference evidence="3" key="1">
    <citation type="submission" date="2018-12" db="EMBL/GenBank/DDBJ databases">
        <title>Tengunoibacter tsumagoiensis gen. nov., sp. nov., Dictyobacter kobayashii sp. nov., D. alpinus sp. nov., and D. joshuensis sp. nov. and description of Dictyobacteraceae fam. nov. within the order Ktedonobacterales isolated from Tengu-no-mugimeshi.</title>
        <authorList>
            <person name="Wang C.M."/>
            <person name="Zheng Y."/>
            <person name="Sakai Y."/>
            <person name="Toyoda A."/>
            <person name="Minakuchi Y."/>
            <person name="Abe K."/>
            <person name="Yokota A."/>
            <person name="Yabe S."/>
        </authorList>
    </citation>
    <scope>NUCLEOTIDE SEQUENCE [LARGE SCALE GENOMIC DNA]</scope>
    <source>
        <strain evidence="3">Uno16</strain>
    </source>
</reference>
<sequence length="39" mass="4332">MEKKPPVGKTLAWVYGGVVSFVTVYIIGGIILEKIWPKN</sequence>
<dbReference type="AlphaFoldDB" id="A0A402BG78"/>